<protein>
    <submittedName>
        <fullName evidence="1">Uncharacterized protein</fullName>
    </submittedName>
</protein>
<dbReference type="Proteomes" id="UP000000268">
    <property type="component" value="Chromosome"/>
</dbReference>
<organism evidence="1 2">
    <name type="scientific">Acaryochloris marina (strain MBIC 11017)</name>
    <dbReference type="NCBI Taxonomy" id="329726"/>
    <lineage>
        <taxon>Bacteria</taxon>
        <taxon>Bacillati</taxon>
        <taxon>Cyanobacteriota</taxon>
        <taxon>Cyanophyceae</taxon>
        <taxon>Acaryochloridales</taxon>
        <taxon>Acaryochloridaceae</taxon>
        <taxon>Acaryochloris</taxon>
    </lineage>
</organism>
<gene>
    <name evidence="1" type="ordered locus">AM1_6116</name>
</gene>
<keyword evidence="2" id="KW-1185">Reference proteome</keyword>
<evidence type="ECO:0000313" key="2">
    <source>
        <dbReference type="Proteomes" id="UP000000268"/>
    </source>
</evidence>
<name>B0C3W1_ACAM1</name>
<dbReference type="AlphaFoldDB" id="B0C3W1"/>
<dbReference type="KEGG" id="amr:AM1_6116"/>
<dbReference type="EMBL" id="CP000828">
    <property type="protein sequence ID" value="ABW31048.1"/>
    <property type="molecule type" value="Genomic_DNA"/>
</dbReference>
<accession>B0C3W1</accession>
<dbReference type="STRING" id="329726.AM1_6116"/>
<sequence length="54" mass="6023">MEMEYVPKFGVIGRLMDALMMQREMHKLGRRVLSGLAEFVTSNSGASYISKAGQ</sequence>
<evidence type="ECO:0000313" key="1">
    <source>
        <dbReference type="EMBL" id="ABW31048.1"/>
    </source>
</evidence>
<reference evidence="1 2" key="1">
    <citation type="journal article" date="2008" name="Proc. Natl. Acad. Sci. U.S.A.">
        <title>Niche adaptation and genome expansion in the chlorophyll d-producing cyanobacterium Acaryochloris marina.</title>
        <authorList>
            <person name="Swingley W.D."/>
            <person name="Chen M."/>
            <person name="Cheung P.C."/>
            <person name="Conrad A.L."/>
            <person name="Dejesa L.C."/>
            <person name="Hao J."/>
            <person name="Honchak B.M."/>
            <person name="Karbach L.E."/>
            <person name="Kurdoglu A."/>
            <person name="Lahiri S."/>
            <person name="Mastrian S.D."/>
            <person name="Miyashita H."/>
            <person name="Page L."/>
            <person name="Ramakrishna P."/>
            <person name="Satoh S."/>
            <person name="Sattley W.M."/>
            <person name="Shimada Y."/>
            <person name="Taylor H.L."/>
            <person name="Tomo T."/>
            <person name="Tsuchiya T."/>
            <person name="Wang Z.T."/>
            <person name="Raymond J."/>
            <person name="Mimuro M."/>
            <person name="Blankenship R.E."/>
            <person name="Touchman J.W."/>
        </authorList>
    </citation>
    <scope>NUCLEOTIDE SEQUENCE [LARGE SCALE GENOMIC DNA]</scope>
    <source>
        <strain evidence="2">MBIC 11017</strain>
    </source>
</reference>
<dbReference type="HOGENOM" id="CLU_3039299_0_0_3"/>
<proteinExistence type="predicted"/>